<dbReference type="Pfam" id="PF13614">
    <property type="entry name" value="AAA_31"/>
    <property type="match status" value="1"/>
</dbReference>
<dbReference type="GO" id="GO:0009898">
    <property type="term" value="C:cytoplasmic side of plasma membrane"/>
    <property type="evidence" value="ECO:0007669"/>
    <property type="project" value="TreeGrafter"/>
</dbReference>
<dbReference type="InterPro" id="IPR027417">
    <property type="entry name" value="P-loop_NTPase"/>
</dbReference>
<keyword evidence="1 3" id="KW-0547">Nucleotide-binding</keyword>
<dbReference type="GO" id="GO:0016887">
    <property type="term" value="F:ATP hydrolysis activity"/>
    <property type="evidence" value="ECO:0007669"/>
    <property type="project" value="TreeGrafter"/>
</dbReference>
<dbReference type="RefSeq" id="WP_408648362.1">
    <property type="nucleotide sequence ID" value="NZ_CP073355.1"/>
</dbReference>
<dbReference type="InterPro" id="IPR025501">
    <property type="entry name" value="MinD_FleN"/>
</dbReference>
<feature type="domain" description="AAA" evidence="4">
    <location>
        <begin position="27"/>
        <end position="195"/>
    </location>
</feature>
<dbReference type="PIRSF" id="PIRSF003092">
    <property type="entry name" value="MinD"/>
    <property type="match status" value="1"/>
</dbReference>
<keyword evidence="6" id="KW-1185">Reference proteome</keyword>
<dbReference type="KEGG" id="taqu:KDW03_06200"/>
<dbReference type="GO" id="GO:0051782">
    <property type="term" value="P:negative regulation of cell division"/>
    <property type="evidence" value="ECO:0007669"/>
    <property type="project" value="TreeGrafter"/>
</dbReference>
<protein>
    <submittedName>
        <fullName evidence="5">MinD/ParA family protein</fullName>
    </submittedName>
</protein>
<accession>A0AAX3BGA4</accession>
<dbReference type="SUPFAM" id="SSF52540">
    <property type="entry name" value="P-loop containing nucleoside triphosphate hydrolases"/>
    <property type="match status" value="1"/>
</dbReference>
<dbReference type="Gene3D" id="3.40.50.300">
    <property type="entry name" value="P-loop containing nucleotide triphosphate hydrolases"/>
    <property type="match status" value="1"/>
</dbReference>
<dbReference type="EMBL" id="CP073355">
    <property type="protein sequence ID" value="URA11375.1"/>
    <property type="molecule type" value="Genomic_DNA"/>
</dbReference>
<organism evidence="5 6">
    <name type="scientific">Thermospira aquatica</name>
    <dbReference type="NCBI Taxonomy" id="2828656"/>
    <lineage>
        <taxon>Bacteria</taxon>
        <taxon>Pseudomonadati</taxon>
        <taxon>Spirochaetota</taxon>
        <taxon>Spirochaetia</taxon>
        <taxon>Brevinematales</taxon>
        <taxon>Thermospiraceae</taxon>
        <taxon>Thermospira</taxon>
    </lineage>
</organism>
<gene>
    <name evidence="5" type="ORF">KDW03_06200</name>
</gene>
<keyword evidence="2 3" id="KW-0067">ATP-binding</keyword>
<dbReference type="InterPro" id="IPR033875">
    <property type="entry name" value="FlhG"/>
</dbReference>
<dbReference type="AlphaFoldDB" id="A0AAX3BGA4"/>
<feature type="binding site" evidence="3">
    <location>
        <begin position="36"/>
        <end position="43"/>
    </location>
    <ligand>
        <name>ATP</name>
        <dbReference type="ChEBI" id="CHEBI:30616"/>
    </ligand>
</feature>
<dbReference type="CDD" id="cd02038">
    <property type="entry name" value="FlhG-like"/>
    <property type="match status" value="1"/>
</dbReference>
<proteinExistence type="predicted"/>
<dbReference type="GO" id="GO:0005829">
    <property type="term" value="C:cytosol"/>
    <property type="evidence" value="ECO:0007669"/>
    <property type="project" value="TreeGrafter"/>
</dbReference>
<name>A0AAX3BGA4_9SPIR</name>
<evidence type="ECO:0000256" key="2">
    <source>
        <dbReference type="ARBA" id="ARBA00022840"/>
    </source>
</evidence>
<dbReference type="Proteomes" id="UP001056539">
    <property type="component" value="Chromosome"/>
</dbReference>
<evidence type="ECO:0000313" key="6">
    <source>
        <dbReference type="Proteomes" id="UP001056539"/>
    </source>
</evidence>
<evidence type="ECO:0000259" key="4">
    <source>
        <dbReference type="Pfam" id="PF13614"/>
    </source>
</evidence>
<evidence type="ECO:0000256" key="3">
    <source>
        <dbReference type="PIRSR" id="PIRSR003092-1"/>
    </source>
</evidence>
<dbReference type="PANTHER" id="PTHR43384">
    <property type="entry name" value="SEPTUM SITE-DETERMINING PROTEIN MIND HOMOLOG, CHLOROPLASTIC-RELATED"/>
    <property type="match status" value="1"/>
</dbReference>
<reference evidence="5" key="1">
    <citation type="submission" date="2021-04" db="EMBL/GenBank/DDBJ databases">
        <authorList>
            <person name="Postec A."/>
        </authorList>
    </citation>
    <scope>NUCLEOTIDE SEQUENCE</scope>
    <source>
        <strain evidence="5">F1F22</strain>
    </source>
</reference>
<sequence>MTEKGILGPDQAEGLRRMMGSFANHDTKIIAITSGKGGVGKSSISLNLGIHLARMKESPQKVIVMDADLGLANINVLMGIIPKYNLMHVIKGQKKISEIIYKTEYNLDIIAGANGFSQLANLKDEEKQNLIQAIREISYADYIIIDTSAGISSNVISFLLAAHEIIVVATPEPTSITDAYGVIKAIVAETDNANIKLLMNRVSSPAEANKVSQRIIQICGQFLNIKVENLGFVFEDPVVAAAVKKQIPFAFLAPNAPVNLCLNHIAKRLLNIQVADEDKGWFKFLNAFFKRMPA</sequence>
<reference evidence="5" key="2">
    <citation type="submission" date="2022-06" db="EMBL/GenBank/DDBJ databases">
        <title>Thermospira aquatica gen. nov., sp. nov.</title>
        <authorList>
            <person name="Ben Ali Gam Z."/>
            <person name="Labat M."/>
        </authorList>
    </citation>
    <scope>NUCLEOTIDE SEQUENCE</scope>
    <source>
        <strain evidence="5">F1F22</strain>
    </source>
</reference>
<dbReference type="InterPro" id="IPR050625">
    <property type="entry name" value="ParA/MinD_ATPase"/>
</dbReference>
<evidence type="ECO:0000256" key="1">
    <source>
        <dbReference type="ARBA" id="ARBA00022741"/>
    </source>
</evidence>
<dbReference type="GO" id="GO:0005524">
    <property type="term" value="F:ATP binding"/>
    <property type="evidence" value="ECO:0007669"/>
    <property type="project" value="UniProtKB-KW"/>
</dbReference>
<dbReference type="InterPro" id="IPR025669">
    <property type="entry name" value="AAA_dom"/>
</dbReference>
<evidence type="ECO:0000313" key="5">
    <source>
        <dbReference type="EMBL" id="URA11375.1"/>
    </source>
</evidence>
<dbReference type="PANTHER" id="PTHR43384:SF4">
    <property type="entry name" value="CELLULOSE BIOSYNTHESIS PROTEIN BCSQ-RELATED"/>
    <property type="match status" value="1"/>
</dbReference>